<comment type="caution">
    <text evidence="1">The sequence shown here is derived from an EMBL/GenBank/DDBJ whole genome shotgun (WGS) entry which is preliminary data.</text>
</comment>
<dbReference type="AlphaFoldDB" id="A0AAN4ZFE2"/>
<evidence type="ECO:0000313" key="1">
    <source>
        <dbReference type="EMBL" id="GMR39781.1"/>
    </source>
</evidence>
<evidence type="ECO:0000313" key="2">
    <source>
        <dbReference type="Proteomes" id="UP001328107"/>
    </source>
</evidence>
<name>A0AAN4ZFE2_9BILA</name>
<keyword evidence="2" id="KW-1185">Reference proteome</keyword>
<gene>
    <name evidence="1" type="ORF">PMAYCL1PPCAC_09976</name>
</gene>
<dbReference type="EMBL" id="BTRK01000003">
    <property type="protein sequence ID" value="GMR39781.1"/>
    <property type="molecule type" value="Genomic_DNA"/>
</dbReference>
<reference evidence="2" key="1">
    <citation type="submission" date="2022-10" db="EMBL/GenBank/DDBJ databases">
        <title>Genome assembly of Pristionchus species.</title>
        <authorList>
            <person name="Yoshida K."/>
            <person name="Sommer R.J."/>
        </authorList>
    </citation>
    <scope>NUCLEOTIDE SEQUENCE [LARGE SCALE GENOMIC DNA]</scope>
    <source>
        <strain evidence="2">RS5460</strain>
    </source>
</reference>
<dbReference type="Proteomes" id="UP001328107">
    <property type="component" value="Unassembled WGS sequence"/>
</dbReference>
<accession>A0AAN4ZFE2</accession>
<feature type="non-terminal residue" evidence="1">
    <location>
        <position position="154"/>
    </location>
</feature>
<feature type="non-terminal residue" evidence="1">
    <location>
        <position position="1"/>
    </location>
</feature>
<organism evidence="1 2">
    <name type="scientific">Pristionchus mayeri</name>
    <dbReference type="NCBI Taxonomy" id="1317129"/>
    <lineage>
        <taxon>Eukaryota</taxon>
        <taxon>Metazoa</taxon>
        <taxon>Ecdysozoa</taxon>
        <taxon>Nematoda</taxon>
        <taxon>Chromadorea</taxon>
        <taxon>Rhabditida</taxon>
        <taxon>Rhabditina</taxon>
        <taxon>Diplogasteromorpha</taxon>
        <taxon>Diplogasteroidea</taxon>
        <taxon>Neodiplogasteridae</taxon>
        <taxon>Pristionchus</taxon>
    </lineage>
</organism>
<protein>
    <submittedName>
        <fullName evidence="1">Uncharacterized protein</fullName>
    </submittedName>
</protein>
<sequence length="154" mass="17129">SVAIVQFYDSELYDETDFDVPALIVDSYQGSRIYVSVPKASEEIAKNILVYDYVNEGQSLYEISQLKDGPRKGCLLIGIFYNQIKFLNMNSGHATAPIAVWIVRGSASETGWDIVYNAANLNIPPSDLDLITIMSAEPFTMYSKTEGVSLLNSW</sequence>
<proteinExistence type="predicted"/>